<dbReference type="GO" id="GO:0046872">
    <property type="term" value="F:metal ion binding"/>
    <property type="evidence" value="ECO:0007669"/>
    <property type="project" value="UniProtKB-KW"/>
</dbReference>
<dbReference type="PANTHER" id="PTHR32092">
    <property type="entry name" value="6-PHOSPHO-BETA-GLUCOSIDASE-RELATED"/>
    <property type="match status" value="1"/>
</dbReference>
<feature type="binding site" evidence="10">
    <location>
        <position position="168"/>
    </location>
    <ligand>
        <name>Mn(2+)</name>
        <dbReference type="ChEBI" id="CHEBI:29035"/>
    </ligand>
</feature>
<sequence>MLKIAIIGAGSGVFTRNLVRDILSYPELRDSTIALMDIDSVRLEFMRRALQKLIEQEKYPTKLEATTDRKEALKGAKYVIVTIQVGGLKPFEYDIYIPLKYGVKQAVGDTIGPGGVFRALRTIPVLLDIAKDMEELCPDALLLNYVNPMAMNCWALNKATNIKNVGLCHSVQGTAEFLAKIIGAKMEEISYLCAGINHMAWFLKFEWKGKDAYPLIREKANDPEIYTQDVTKFEILKHFGYYVSESSFHMSEYVPYFRKSDNWINKIHRTHSWHKEHYNGMYLHCCLDAAKTLLEDLKKMAEADYIDPKRSNEYCATIIHSIETNTPSVINGNVENKDVITNLPEGCCVEVPCLVDKNGIQPTYVGDLPPQLAALNRTNINVQELTVLAALTGDREAVYHAIMMDPLTSAVLDLGTIRQMVDEMFEAEKEWLPEKFYR</sequence>
<dbReference type="InterPro" id="IPR053715">
    <property type="entry name" value="GH4_Enzyme_sf"/>
</dbReference>
<feature type="binding site" evidence="9">
    <location>
        <position position="269"/>
    </location>
    <ligand>
        <name>substrate</name>
    </ligand>
</feature>
<keyword evidence="15" id="KW-1185">Reference proteome</keyword>
<dbReference type="Pfam" id="PF02056">
    <property type="entry name" value="Glyco_hydro_4"/>
    <property type="match status" value="1"/>
</dbReference>
<keyword evidence="10" id="KW-0170">Cobalt</keyword>
<keyword evidence="7" id="KW-0119">Carbohydrate metabolism</keyword>
<evidence type="ECO:0000256" key="1">
    <source>
        <dbReference type="ARBA" id="ARBA00001936"/>
    </source>
</evidence>
<keyword evidence="4 12" id="KW-0378">Hydrolase</keyword>
<dbReference type="PANTHER" id="PTHR32092:SF6">
    <property type="entry name" value="ALPHA-GALACTOSIDASE"/>
    <property type="match status" value="1"/>
</dbReference>
<keyword evidence="6 10" id="KW-0464">Manganese</keyword>
<dbReference type="EMBL" id="CP034791">
    <property type="protein sequence ID" value="AZT90702.1"/>
    <property type="molecule type" value="Genomic_DNA"/>
</dbReference>
<reference evidence="14 15" key="1">
    <citation type="submission" date="2018-12" db="EMBL/GenBank/DDBJ databases">
        <title>Genome sequence from the cellulolytic species, Caldicellulosiruptor changbaiensis.</title>
        <authorList>
            <person name="Blumer-Schuette S.E."/>
            <person name="Mendoza C."/>
        </authorList>
    </citation>
    <scope>NUCLEOTIDE SEQUENCE [LARGE SCALE GENOMIC DNA]</scope>
    <source>
        <strain evidence="14 15">CBS-Z</strain>
    </source>
</reference>
<dbReference type="RefSeq" id="WP_127352105.1">
    <property type="nucleotide sequence ID" value="NZ_CP034791.1"/>
</dbReference>
<dbReference type="InterPro" id="IPR022616">
    <property type="entry name" value="Glyco_hydro_4_C"/>
</dbReference>
<feature type="domain" description="Glycosyl hydrolase family 4 C-terminal" evidence="13">
    <location>
        <begin position="193"/>
        <end position="408"/>
    </location>
</feature>
<dbReference type="NCBIfam" id="NF011657">
    <property type="entry name" value="PRK15076.1"/>
    <property type="match status" value="1"/>
</dbReference>
<organism evidence="14 15">
    <name type="scientific">Caldicellulosiruptor changbaiensis</name>
    <dbReference type="NCBI Taxonomy" id="1222016"/>
    <lineage>
        <taxon>Bacteria</taxon>
        <taxon>Bacillati</taxon>
        <taxon>Bacillota</taxon>
        <taxon>Bacillota incertae sedis</taxon>
        <taxon>Caldicellulosiruptorales</taxon>
        <taxon>Caldicellulosiruptoraceae</taxon>
        <taxon>Caldicellulosiruptor</taxon>
    </lineage>
</organism>
<dbReference type="PRINTS" id="PR00732">
    <property type="entry name" value="GLHYDRLASE4"/>
</dbReference>
<comment type="similarity">
    <text evidence="2 12">Belongs to the glycosyl hydrolase 4 family.</text>
</comment>
<evidence type="ECO:0000256" key="5">
    <source>
        <dbReference type="ARBA" id="ARBA00023027"/>
    </source>
</evidence>
<proteinExistence type="inferred from homology"/>
<accession>A0A3T0D775</accession>
<dbReference type="Gene3D" id="3.90.1820.10">
    <property type="entry name" value="AglA-like glucosidase"/>
    <property type="match status" value="1"/>
</dbReference>
<dbReference type="InterPro" id="IPR001088">
    <property type="entry name" value="Glyco_hydro_4"/>
</dbReference>
<dbReference type="Proteomes" id="UP000282930">
    <property type="component" value="Chromosome"/>
</dbReference>
<dbReference type="InterPro" id="IPR015955">
    <property type="entry name" value="Lactate_DH/Glyco_Ohase_4_C"/>
</dbReference>
<dbReference type="GO" id="GO:0005975">
    <property type="term" value="P:carbohydrate metabolic process"/>
    <property type="evidence" value="ECO:0007669"/>
    <property type="project" value="InterPro"/>
</dbReference>
<dbReference type="SUPFAM" id="SSF56327">
    <property type="entry name" value="LDH C-terminal domain-like"/>
    <property type="match status" value="1"/>
</dbReference>
<keyword evidence="3 10" id="KW-0479">Metal-binding</keyword>
<dbReference type="GO" id="GO:0004553">
    <property type="term" value="F:hydrolase activity, hydrolyzing O-glycosyl compounds"/>
    <property type="evidence" value="ECO:0007669"/>
    <property type="project" value="InterPro"/>
</dbReference>
<evidence type="ECO:0000256" key="7">
    <source>
        <dbReference type="ARBA" id="ARBA00023277"/>
    </source>
</evidence>
<gene>
    <name evidence="14" type="ORF">ELD05_08625</name>
</gene>
<name>A0A3T0D775_9FIRM</name>
<comment type="cofactor">
    <cofactor evidence="1">
        <name>Mn(2+)</name>
        <dbReference type="ChEBI" id="CHEBI:29035"/>
    </cofactor>
</comment>
<keyword evidence="10" id="KW-0533">Nickel</keyword>
<dbReference type="Pfam" id="PF11975">
    <property type="entry name" value="Glyco_hydro_4C"/>
    <property type="match status" value="1"/>
</dbReference>
<dbReference type="KEGG" id="ccha:ELD05_08625"/>
<evidence type="ECO:0000259" key="13">
    <source>
        <dbReference type="Pfam" id="PF11975"/>
    </source>
</evidence>
<dbReference type="GO" id="GO:0016616">
    <property type="term" value="F:oxidoreductase activity, acting on the CH-OH group of donors, NAD or NADP as acceptor"/>
    <property type="evidence" value="ECO:0007669"/>
    <property type="project" value="InterPro"/>
</dbReference>
<dbReference type="SUPFAM" id="SSF51735">
    <property type="entry name" value="NAD(P)-binding Rossmann-fold domains"/>
    <property type="match status" value="1"/>
</dbReference>
<evidence type="ECO:0000256" key="8">
    <source>
        <dbReference type="ARBA" id="ARBA00023295"/>
    </source>
</evidence>
<keyword evidence="10" id="KW-0408">Iron</keyword>
<dbReference type="InterPro" id="IPR036291">
    <property type="entry name" value="NAD(P)-bd_dom_sf"/>
</dbReference>
<evidence type="ECO:0000256" key="11">
    <source>
        <dbReference type="PIRSR" id="PIRSR601088-4"/>
    </source>
</evidence>
<evidence type="ECO:0000256" key="2">
    <source>
        <dbReference type="ARBA" id="ARBA00010141"/>
    </source>
</evidence>
<evidence type="ECO:0000313" key="14">
    <source>
        <dbReference type="EMBL" id="AZT90702.1"/>
    </source>
</evidence>
<evidence type="ECO:0000256" key="9">
    <source>
        <dbReference type="PIRSR" id="PIRSR601088-2"/>
    </source>
</evidence>
<protein>
    <submittedName>
        <fullName evidence="14">Alpha-glucosidase/alpha-galactosidase</fullName>
    </submittedName>
</protein>
<feature type="binding site" evidence="10">
    <location>
        <position position="198"/>
    </location>
    <ligand>
        <name>Mn(2+)</name>
        <dbReference type="ChEBI" id="CHEBI:29035"/>
    </ligand>
</feature>
<evidence type="ECO:0000256" key="6">
    <source>
        <dbReference type="ARBA" id="ARBA00023211"/>
    </source>
</evidence>
<evidence type="ECO:0000256" key="4">
    <source>
        <dbReference type="ARBA" id="ARBA00022801"/>
    </source>
</evidence>
<keyword evidence="8 12" id="KW-0326">Glycosidase</keyword>
<evidence type="ECO:0000256" key="12">
    <source>
        <dbReference type="RuleBase" id="RU361152"/>
    </source>
</evidence>
<evidence type="ECO:0000256" key="10">
    <source>
        <dbReference type="PIRSR" id="PIRSR601088-3"/>
    </source>
</evidence>
<comment type="cofactor">
    <cofactor evidence="12">
        <name>NAD(+)</name>
        <dbReference type="ChEBI" id="CHEBI:57540"/>
    </cofactor>
    <text evidence="12">Binds 1 NAD(+) per subunit.</text>
</comment>
<keyword evidence="5 12" id="KW-0520">NAD</keyword>
<evidence type="ECO:0000313" key="15">
    <source>
        <dbReference type="Proteomes" id="UP000282930"/>
    </source>
</evidence>
<feature type="binding site" evidence="9">
    <location>
        <position position="147"/>
    </location>
    <ligand>
        <name>substrate</name>
    </ligand>
</feature>
<evidence type="ECO:0000256" key="3">
    <source>
        <dbReference type="ARBA" id="ARBA00022723"/>
    </source>
</evidence>
<dbReference type="CDD" id="cd05297">
    <property type="entry name" value="GH4_alpha_glucosidase_galactosidase"/>
    <property type="match status" value="1"/>
</dbReference>
<dbReference type="AlphaFoldDB" id="A0A3T0D775"/>
<feature type="site" description="Increases basicity of active site Tyr" evidence="11">
    <location>
        <position position="109"/>
    </location>
</feature>